<dbReference type="NCBIfam" id="TIGR01060">
    <property type="entry name" value="eno"/>
    <property type="match status" value="1"/>
</dbReference>
<dbReference type="GO" id="GO:0000287">
    <property type="term" value="F:magnesium ion binding"/>
    <property type="evidence" value="ECO:0007669"/>
    <property type="project" value="UniProtKB-UniRule"/>
</dbReference>
<evidence type="ECO:0000259" key="15">
    <source>
        <dbReference type="SMART" id="SM01192"/>
    </source>
</evidence>
<dbReference type="SMART" id="SM01192">
    <property type="entry name" value="Enolase_C"/>
    <property type="match status" value="1"/>
</dbReference>
<dbReference type="GO" id="GO:0000015">
    <property type="term" value="C:phosphopyruvate hydratase complex"/>
    <property type="evidence" value="ECO:0007669"/>
    <property type="project" value="InterPro"/>
</dbReference>
<feature type="binding site" evidence="11">
    <location>
        <position position="391"/>
    </location>
    <ligand>
        <name>(2R)-2-phosphoglycerate</name>
        <dbReference type="ChEBI" id="CHEBI:58289"/>
    </ligand>
</feature>
<evidence type="ECO:0000256" key="7">
    <source>
        <dbReference type="ARBA" id="ARBA00022723"/>
    </source>
</evidence>
<feature type="binding site" evidence="11 14">
    <location>
        <position position="315"/>
    </location>
    <ligand>
        <name>Mg(2+)</name>
        <dbReference type="ChEBI" id="CHEBI:18420"/>
    </ligand>
</feature>
<dbReference type="Gene3D" id="3.20.20.120">
    <property type="entry name" value="Enolase-like C-terminal domain"/>
    <property type="match status" value="1"/>
</dbReference>
<dbReference type="GO" id="GO:0004634">
    <property type="term" value="F:phosphopyruvate hydratase activity"/>
    <property type="evidence" value="ECO:0007669"/>
    <property type="project" value="UniProtKB-UniRule"/>
</dbReference>
<evidence type="ECO:0000256" key="11">
    <source>
        <dbReference type="HAMAP-Rule" id="MF_00318"/>
    </source>
</evidence>
<comment type="subcellular location">
    <subcellularLocation>
        <location evidence="11">Cytoplasm</location>
    </subcellularLocation>
    <subcellularLocation>
        <location evidence="11">Secreted</location>
    </subcellularLocation>
    <subcellularLocation>
        <location evidence="11">Cell surface</location>
    </subcellularLocation>
    <text evidence="11">Fractions of enolase are present in both the cytoplasm and on the cell surface.</text>
</comment>
<evidence type="ECO:0000256" key="5">
    <source>
        <dbReference type="ARBA" id="ARBA00022490"/>
    </source>
</evidence>
<evidence type="ECO:0000256" key="2">
    <source>
        <dbReference type="ARBA" id="ARBA00009604"/>
    </source>
</evidence>
<dbReference type="EMBL" id="MHRT01000001">
    <property type="protein sequence ID" value="OHA29707.1"/>
    <property type="molecule type" value="Genomic_DNA"/>
</dbReference>
<feature type="active site" description="Proton donor" evidence="11 12">
    <location>
        <position position="208"/>
    </location>
</feature>
<dbReference type="SFLD" id="SFLDS00001">
    <property type="entry name" value="Enolase"/>
    <property type="match status" value="1"/>
</dbReference>
<feature type="binding site" evidence="11">
    <location>
        <position position="369"/>
    </location>
    <ligand>
        <name>(2R)-2-phosphoglycerate</name>
        <dbReference type="ChEBI" id="CHEBI:58289"/>
    </ligand>
</feature>
<feature type="binding site" evidence="13">
    <location>
        <position position="288"/>
    </location>
    <ligand>
        <name>substrate</name>
    </ligand>
</feature>
<keyword evidence="8 11" id="KW-0460">Magnesium</keyword>
<gene>
    <name evidence="11" type="primary">eno</name>
    <name evidence="17" type="ORF">A3F51_03195</name>
</gene>
<dbReference type="SFLD" id="SFLDF00002">
    <property type="entry name" value="enolase"/>
    <property type="match status" value="1"/>
</dbReference>
<feature type="binding site" evidence="13">
    <location>
        <position position="315"/>
    </location>
    <ligand>
        <name>substrate</name>
    </ligand>
</feature>
<evidence type="ECO:0000256" key="8">
    <source>
        <dbReference type="ARBA" id="ARBA00022842"/>
    </source>
</evidence>
<dbReference type="SFLD" id="SFLDG00178">
    <property type="entry name" value="enolase"/>
    <property type="match status" value="1"/>
</dbReference>
<feature type="domain" description="Enolase N-terminal" evidence="16">
    <location>
        <begin position="3"/>
        <end position="133"/>
    </location>
</feature>
<feature type="binding site" evidence="13">
    <location>
        <begin position="367"/>
        <end position="370"/>
    </location>
    <ligand>
        <name>substrate</name>
    </ligand>
</feature>
<dbReference type="PROSITE" id="PS00164">
    <property type="entry name" value="ENOLASE"/>
    <property type="match status" value="1"/>
</dbReference>
<dbReference type="Pfam" id="PF03952">
    <property type="entry name" value="Enolase_N"/>
    <property type="match status" value="1"/>
</dbReference>
<evidence type="ECO:0000256" key="6">
    <source>
        <dbReference type="ARBA" id="ARBA00022525"/>
    </source>
</evidence>
<reference evidence="17 18" key="1">
    <citation type="journal article" date="2016" name="Nat. Commun.">
        <title>Thousands of microbial genomes shed light on interconnected biogeochemical processes in an aquifer system.</title>
        <authorList>
            <person name="Anantharaman K."/>
            <person name="Brown C.T."/>
            <person name="Hug L.A."/>
            <person name="Sharon I."/>
            <person name="Castelle C.J."/>
            <person name="Probst A.J."/>
            <person name="Thomas B.C."/>
            <person name="Singh A."/>
            <person name="Wilkins M.J."/>
            <person name="Karaoz U."/>
            <person name="Brodie E.L."/>
            <person name="Williams K.H."/>
            <person name="Hubbard S.S."/>
            <person name="Banfield J.F."/>
        </authorList>
    </citation>
    <scope>NUCLEOTIDE SEQUENCE [LARGE SCALE GENOMIC DNA]</scope>
</reference>
<dbReference type="STRING" id="1802315.A3F51_03195"/>
<dbReference type="InterPro" id="IPR020811">
    <property type="entry name" value="Enolase_N"/>
</dbReference>
<protein>
    <recommendedName>
        <fullName evidence="4 11">Enolase</fullName>
        <ecNumber evidence="3 11">4.2.1.11</ecNumber>
    </recommendedName>
    <alternativeName>
        <fullName evidence="11">2-phospho-D-glycerate hydro-lyase</fullName>
    </alternativeName>
    <alternativeName>
        <fullName evidence="11">2-phosphoglycerate dehydratase</fullName>
    </alternativeName>
</protein>
<dbReference type="Proteomes" id="UP000178089">
    <property type="component" value="Unassembled WGS sequence"/>
</dbReference>
<feature type="binding site" evidence="13">
    <location>
        <position position="158"/>
    </location>
    <ligand>
        <name>substrate</name>
    </ligand>
</feature>
<evidence type="ECO:0000256" key="4">
    <source>
        <dbReference type="ARBA" id="ARBA00017068"/>
    </source>
</evidence>
<feature type="binding site" evidence="11">
    <location>
        <position position="370"/>
    </location>
    <ligand>
        <name>(2R)-2-phosphoglycerate</name>
        <dbReference type="ChEBI" id="CHEBI:58289"/>
    </ligand>
</feature>
<dbReference type="InterPro" id="IPR020810">
    <property type="entry name" value="Enolase_C"/>
</dbReference>
<dbReference type="PIRSF" id="PIRSF001400">
    <property type="entry name" value="Enolase"/>
    <property type="match status" value="1"/>
</dbReference>
<dbReference type="GO" id="GO:0005576">
    <property type="term" value="C:extracellular region"/>
    <property type="evidence" value="ECO:0007669"/>
    <property type="project" value="UniProtKB-SubCell"/>
</dbReference>
<comment type="cofactor">
    <cofactor evidence="14">
        <name>Mg(2+)</name>
        <dbReference type="ChEBI" id="CHEBI:18420"/>
    </cofactor>
    <text evidence="14">Mg(2+) is required for catalysis and for stabilizing the dimer.</text>
</comment>
<dbReference type="SMART" id="SM01193">
    <property type="entry name" value="Enolase_N"/>
    <property type="match status" value="1"/>
</dbReference>
<comment type="cofactor">
    <cofactor evidence="11">
        <name>Mg(2+)</name>
        <dbReference type="ChEBI" id="CHEBI:18420"/>
    </cofactor>
    <text evidence="11">Binds a second Mg(2+) ion via substrate during catalysis.</text>
</comment>
<dbReference type="AlphaFoldDB" id="A0A1G2N0P3"/>
<evidence type="ECO:0000256" key="3">
    <source>
        <dbReference type="ARBA" id="ARBA00012058"/>
    </source>
</evidence>
<name>A0A1G2N0P3_9BACT</name>
<evidence type="ECO:0000256" key="12">
    <source>
        <dbReference type="PIRSR" id="PIRSR001400-1"/>
    </source>
</evidence>
<dbReference type="CDD" id="cd03313">
    <property type="entry name" value="enolase"/>
    <property type="match status" value="1"/>
</dbReference>
<evidence type="ECO:0000259" key="16">
    <source>
        <dbReference type="SMART" id="SM01193"/>
    </source>
</evidence>
<dbReference type="FunFam" id="3.30.390.10:FF:000001">
    <property type="entry name" value="Enolase"/>
    <property type="match status" value="1"/>
</dbReference>
<feature type="binding site" evidence="11 14">
    <location>
        <position position="245"/>
    </location>
    <ligand>
        <name>Mg(2+)</name>
        <dbReference type="ChEBI" id="CHEBI:18420"/>
    </ligand>
</feature>
<dbReference type="InterPro" id="IPR036849">
    <property type="entry name" value="Enolase-like_C_sf"/>
</dbReference>
<evidence type="ECO:0000256" key="9">
    <source>
        <dbReference type="ARBA" id="ARBA00023152"/>
    </source>
</evidence>
<dbReference type="PANTHER" id="PTHR11902:SF1">
    <property type="entry name" value="ENOLASE"/>
    <property type="match status" value="1"/>
</dbReference>
<dbReference type="EC" id="4.2.1.11" evidence="3 11"/>
<comment type="caution">
    <text evidence="17">The sequence shown here is derived from an EMBL/GenBank/DDBJ whole genome shotgun (WGS) entry which is preliminary data.</text>
</comment>
<evidence type="ECO:0000256" key="13">
    <source>
        <dbReference type="PIRSR" id="PIRSR001400-2"/>
    </source>
</evidence>
<dbReference type="InterPro" id="IPR000941">
    <property type="entry name" value="Enolase"/>
</dbReference>
<comment type="function">
    <text evidence="11">Catalyzes the reversible conversion of 2-phosphoglycerate (2-PG) into phosphoenolpyruvate (PEP). It is essential for the degradation of carbohydrates via glycolysis.</text>
</comment>
<dbReference type="GO" id="GO:0009986">
    <property type="term" value="C:cell surface"/>
    <property type="evidence" value="ECO:0007669"/>
    <property type="project" value="UniProtKB-SubCell"/>
</dbReference>
<comment type="similarity">
    <text evidence="2 11">Belongs to the enolase family.</text>
</comment>
<dbReference type="UniPathway" id="UPA00109">
    <property type="reaction ID" value="UER00187"/>
</dbReference>
<dbReference type="HAMAP" id="MF_00318">
    <property type="entry name" value="Enolase"/>
    <property type="match status" value="1"/>
</dbReference>
<dbReference type="Pfam" id="PF00113">
    <property type="entry name" value="Enolase_C"/>
    <property type="match status" value="1"/>
</dbReference>
<feature type="domain" description="Enolase C-terminal TIM barrel" evidence="15">
    <location>
        <begin position="142"/>
        <end position="428"/>
    </location>
</feature>
<organism evidence="17 18">
    <name type="scientific">Candidatus Taylorbacteria bacterium RIFCSPHIGHO2_12_FULL_45_16</name>
    <dbReference type="NCBI Taxonomy" id="1802315"/>
    <lineage>
        <taxon>Bacteria</taxon>
        <taxon>Candidatus Tayloriibacteriota</taxon>
    </lineage>
</organism>
<keyword evidence="5 11" id="KW-0963">Cytoplasm</keyword>
<keyword evidence="6 11" id="KW-0964">Secreted</keyword>
<feature type="active site" description="Proton acceptor" evidence="11 12">
    <location>
        <position position="340"/>
    </location>
</feature>
<evidence type="ECO:0000256" key="1">
    <source>
        <dbReference type="ARBA" id="ARBA00005031"/>
    </source>
</evidence>
<dbReference type="Gene3D" id="3.30.390.10">
    <property type="entry name" value="Enolase-like, N-terminal domain"/>
    <property type="match status" value="1"/>
</dbReference>
<dbReference type="PRINTS" id="PR00148">
    <property type="entry name" value="ENOLASE"/>
</dbReference>
<feature type="binding site" evidence="13">
    <location>
        <position position="391"/>
    </location>
    <ligand>
        <name>substrate</name>
    </ligand>
</feature>
<accession>A0A1G2N0P3</accession>
<comment type="catalytic activity">
    <reaction evidence="11">
        <text>(2R)-2-phosphoglycerate = phosphoenolpyruvate + H2O</text>
        <dbReference type="Rhea" id="RHEA:10164"/>
        <dbReference type="ChEBI" id="CHEBI:15377"/>
        <dbReference type="ChEBI" id="CHEBI:58289"/>
        <dbReference type="ChEBI" id="CHEBI:58702"/>
        <dbReference type="EC" id="4.2.1.11"/>
    </reaction>
</comment>
<keyword evidence="7 11" id="KW-0479">Metal-binding</keyword>
<evidence type="ECO:0000256" key="10">
    <source>
        <dbReference type="ARBA" id="ARBA00023239"/>
    </source>
</evidence>
<dbReference type="GO" id="GO:0006096">
    <property type="term" value="P:glycolytic process"/>
    <property type="evidence" value="ECO:0007669"/>
    <property type="project" value="UniProtKB-UniRule"/>
</dbReference>
<feature type="binding site" evidence="11">
    <location>
        <position position="166"/>
    </location>
    <ligand>
        <name>(2R)-2-phosphoglycerate</name>
        <dbReference type="ChEBI" id="CHEBI:58289"/>
    </ligand>
</feature>
<dbReference type="InterPro" id="IPR029017">
    <property type="entry name" value="Enolase-like_N"/>
</dbReference>
<feature type="binding site" evidence="11">
    <location>
        <position position="340"/>
    </location>
    <ligand>
        <name>(2R)-2-phosphoglycerate</name>
        <dbReference type="ChEBI" id="CHEBI:58289"/>
    </ligand>
</feature>
<evidence type="ECO:0000313" key="17">
    <source>
        <dbReference type="EMBL" id="OHA29707.1"/>
    </source>
</evidence>
<keyword evidence="10 11" id="KW-0456">Lyase</keyword>
<dbReference type="FunFam" id="3.20.20.120:FF:000001">
    <property type="entry name" value="Enolase"/>
    <property type="match status" value="1"/>
</dbReference>
<dbReference type="SUPFAM" id="SSF51604">
    <property type="entry name" value="Enolase C-terminal domain-like"/>
    <property type="match status" value="1"/>
</dbReference>
<dbReference type="InterPro" id="IPR020809">
    <property type="entry name" value="Enolase_CS"/>
</dbReference>
<feature type="binding site" evidence="11 14">
    <location>
        <position position="288"/>
    </location>
    <ligand>
        <name>Mg(2+)</name>
        <dbReference type="ChEBI" id="CHEBI:18420"/>
    </ligand>
</feature>
<comment type="pathway">
    <text evidence="1 11">Carbohydrate degradation; glycolysis; pyruvate from D-glyceraldehyde 3-phosphate: step 4/5.</text>
</comment>
<evidence type="ECO:0000313" key="18">
    <source>
        <dbReference type="Proteomes" id="UP000178089"/>
    </source>
</evidence>
<dbReference type="SUPFAM" id="SSF54826">
    <property type="entry name" value="Enolase N-terminal domain-like"/>
    <property type="match status" value="1"/>
</dbReference>
<feature type="binding site" evidence="13">
    <location>
        <position position="167"/>
    </location>
    <ligand>
        <name>substrate</name>
    </ligand>
</feature>
<sequence length="431" mass="46693">MKITKIQAREILDSRGNPTVEVDLTLMDKSFGRASVPSGASTGSHEAIELRDGGTRYVGKGVQNAVNNINKIIAQALIGNEKEFDQQSLDETMIAIDGTTDKGKLGANAILGVSLAFARASAVSSNESLYIYFNKIAKTGNTIQLPVPMMNILNGGKHAEKSTDFQEFMIMPVGMNSFSEALRAGAEIFQALKKILHDKGLATTVGDEGGFAPSLPSNEAAIEIILEAVKKAGYNAGTDIMLALDVAATELYKNGKYHLARENRSLTSEEIITFYVDWCGKYPIASIEDGLAEDDWAGYKLLTEKLGDKVQIVGDDLFVTNIERLTHGIKEKVGNSILIKLNQIGTVSETIDTINLAKKAGYTSIISHRSGETEDTTIADFVVGTGTGQIKTGSLSRTDRVAKYNQLLRIEEELGDKAVYRGKEVFKVKEV</sequence>
<evidence type="ECO:0000256" key="14">
    <source>
        <dbReference type="PIRSR" id="PIRSR001400-3"/>
    </source>
</evidence>
<keyword evidence="17" id="KW-0670">Pyruvate</keyword>
<keyword evidence="9 11" id="KW-0324">Glycolysis</keyword>
<dbReference type="PANTHER" id="PTHR11902">
    <property type="entry name" value="ENOLASE"/>
    <property type="match status" value="1"/>
</dbReference>
<proteinExistence type="inferred from homology"/>